<feature type="compositionally biased region" description="Basic residues" evidence="1">
    <location>
        <begin position="186"/>
        <end position="196"/>
    </location>
</feature>
<protein>
    <submittedName>
        <fullName evidence="2">Uncharacterized protein</fullName>
    </submittedName>
</protein>
<feature type="region of interest" description="Disordered" evidence="1">
    <location>
        <begin position="186"/>
        <end position="221"/>
    </location>
</feature>
<accession>A0ABN2DEI7</accession>
<keyword evidence="3" id="KW-1185">Reference proteome</keyword>
<reference evidence="2 3" key="1">
    <citation type="journal article" date="2019" name="Int. J. Syst. Evol. Microbiol.">
        <title>The Global Catalogue of Microorganisms (GCM) 10K type strain sequencing project: providing services to taxonomists for standard genome sequencing and annotation.</title>
        <authorList>
            <consortium name="The Broad Institute Genomics Platform"/>
            <consortium name="The Broad Institute Genome Sequencing Center for Infectious Disease"/>
            <person name="Wu L."/>
            <person name="Ma J."/>
        </authorList>
    </citation>
    <scope>NUCLEOTIDE SEQUENCE [LARGE SCALE GENOMIC DNA]</scope>
    <source>
        <strain evidence="2 3">JCM 15933</strain>
    </source>
</reference>
<gene>
    <name evidence="2" type="ORF">GCM10009827_114570</name>
</gene>
<sequence length="269" mass="29200">MGFQDKGQHKAEEAQGAIKQNVACQPQRLTWLLARSARREQGGDEKPAPPAVRGGAGSRVGRASLLALHQPVRRAWRFRRRGVCGDEVADGVGVGAKVPTMSSVHVAGPVTIPFDGADGVDVVGTSCDLSGTGKGVQAYISGVVVHGGNFVTVFGTAPRDDERDATLSALKVAVSTWHWIWPNRRPAQRSRGRTAHRPVPDRRVDRRATRRRGQAGPEPNVWAIRAAAHGGSPPPRPGALTRRPRIRSWRLGWMHSFRIGALFEDPARR</sequence>
<dbReference type="EMBL" id="BAAAQD010000051">
    <property type="protein sequence ID" value="GAA1573750.1"/>
    <property type="molecule type" value="Genomic_DNA"/>
</dbReference>
<feature type="compositionally biased region" description="Basic and acidic residues" evidence="1">
    <location>
        <begin position="198"/>
        <end position="207"/>
    </location>
</feature>
<evidence type="ECO:0000313" key="2">
    <source>
        <dbReference type="EMBL" id="GAA1573750.1"/>
    </source>
</evidence>
<name>A0ABN2DEI7_9ACTN</name>
<proteinExistence type="predicted"/>
<dbReference type="Proteomes" id="UP001501470">
    <property type="component" value="Unassembled WGS sequence"/>
</dbReference>
<evidence type="ECO:0000256" key="1">
    <source>
        <dbReference type="SAM" id="MobiDB-lite"/>
    </source>
</evidence>
<evidence type="ECO:0000313" key="3">
    <source>
        <dbReference type="Proteomes" id="UP001501470"/>
    </source>
</evidence>
<feature type="region of interest" description="Disordered" evidence="1">
    <location>
        <begin position="34"/>
        <end position="57"/>
    </location>
</feature>
<feature type="compositionally biased region" description="Basic and acidic residues" evidence="1">
    <location>
        <begin position="37"/>
        <end position="47"/>
    </location>
</feature>
<comment type="caution">
    <text evidence="2">The sequence shown here is derived from an EMBL/GenBank/DDBJ whole genome shotgun (WGS) entry which is preliminary data.</text>
</comment>
<organism evidence="2 3">
    <name type="scientific">Dactylosporangium maewongense</name>
    <dbReference type="NCBI Taxonomy" id="634393"/>
    <lineage>
        <taxon>Bacteria</taxon>
        <taxon>Bacillati</taxon>
        <taxon>Actinomycetota</taxon>
        <taxon>Actinomycetes</taxon>
        <taxon>Micromonosporales</taxon>
        <taxon>Micromonosporaceae</taxon>
        <taxon>Dactylosporangium</taxon>
    </lineage>
</organism>